<sequence length="28" mass="3376">MRREMPNTVSCYIRYRANLSWSSGNNLR</sequence>
<dbReference type="InParanoid" id="A0A212F693"/>
<name>A0A212F693_DANPL</name>
<proteinExistence type="predicted"/>
<evidence type="ECO:0000313" key="2">
    <source>
        <dbReference type="Proteomes" id="UP000007151"/>
    </source>
</evidence>
<organism evidence="1 2">
    <name type="scientific">Danaus plexippus plexippus</name>
    <dbReference type="NCBI Taxonomy" id="278856"/>
    <lineage>
        <taxon>Eukaryota</taxon>
        <taxon>Metazoa</taxon>
        <taxon>Ecdysozoa</taxon>
        <taxon>Arthropoda</taxon>
        <taxon>Hexapoda</taxon>
        <taxon>Insecta</taxon>
        <taxon>Pterygota</taxon>
        <taxon>Neoptera</taxon>
        <taxon>Endopterygota</taxon>
        <taxon>Lepidoptera</taxon>
        <taxon>Glossata</taxon>
        <taxon>Ditrysia</taxon>
        <taxon>Papilionoidea</taxon>
        <taxon>Nymphalidae</taxon>
        <taxon>Danainae</taxon>
        <taxon>Danaini</taxon>
        <taxon>Danaina</taxon>
        <taxon>Danaus</taxon>
        <taxon>Danaus</taxon>
    </lineage>
</organism>
<dbReference type="Proteomes" id="UP000007151">
    <property type="component" value="Unassembled WGS sequence"/>
</dbReference>
<dbReference type="KEGG" id="dpl:KGM_211267A"/>
<dbReference type="EMBL" id="AGBW02010070">
    <property type="protein sequence ID" value="OWR49262.1"/>
    <property type="molecule type" value="Genomic_DNA"/>
</dbReference>
<protein>
    <submittedName>
        <fullName evidence="1">Uncharacterized protein</fullName>
    </submittedName>
</protein>
<accession>A0A212F693</accession>
<dbReference type="AlphaFoldDB" id="A0A212F693"/>
<evidence type="ECO:0000313" key="1">
    <source>
        <dbReference type="EMBL" id="OWR49262.1"/>
    </source>
</evidence>
<reference evidence="1 2" key="1">
    <citation type="journal article" date="2011" name="Cell">
        <title>The monarch butterfly genome yields insights into long-distance migration.</title>
        <authorList>
            <person name="Zhan S."/>
            <person name="Merlin C."/>
            <person name="Boore J.L."/>
            <person name="Reppert S.M."/>
        </authorList>
    </citation>
    <scope>NUCLEOTIDE SEQUENCE [LARGE SCALE GENOMIC DNA]</scope>
    <source>
        <strain evidence="1">F-2</strain>
    </source>
</reference>
<keyword evidence="2" id="KW-1185">Reference proteome</keyword>
<gene>
    <name evidence="1" type="ORF">KGM_211267A</name>
</gene>
<feature type="non-terminal residue" evidence="1">
    <location>
        <position position="28"/>
    </location>
</feature>
<comment type="caution">
    <text evidence="1">The sequence shown here is derived from an EMBL/GenBank/DDBJ whole genome shotgun (WGS) entry which is preliminary data.</text>
</comment>